<reference evidence="7 8" key="1">
    <citation type="submission" date="2024-02" db="EMBL/GenBank/DDBJ databases">
        <authorList>
            <person name="Chen Y."/>
            <person name="Shah S."/>
            <person name="Dougan E. K."/>
            <person name="Thang M."/>
            <person name="Chan C."/>
        </authorList>
    </citation>
    <scope>NUCLEOTIDE SEQUENCE [LARGE SCALE GENOMIC DNA]</scope>
</reference>
<evidence type="ECO:0000256" key="4">
    <source>
        <dbReference type="ARBA" id="ARBA00022989"/>
    </source>
</evidence>
<feature type="transmembrane region" description="Helical" evidence="6">
    <location>
        <begin position="12"/>
        <end position="31"/>
    </location>
</feature>
<evidence type="ECO:0000256" key="3">
    <source>
        <dbReference type="ARBA" id="ARBA00022692"/>
    </source>
</evidence>
<keyword evidence="4 6" id="KW-1133">Transmembrane helix</keyword>
<gene>
    <name evidence="7" type="ORF">CCMP2556_LOCUS7732</name>
</gene>
<dbReference type="PANTHER" id="PTHR13628:SF1">
    <property type="entry name" value="TRANSMEMBRANE PROTEIN 267"/>
    <property type="match status" value="1"/>
</dbReference>
<evidence type="ECO:0000256" key="2">
    <source>
        <dbReference type="ARBA" id="ARBA00013977"/>
    </source>
</evidence>
<dbReference type="PANTHER" id="PTHR13628">
    <property type="entry name" value="TRANSMEMBRANE PROTEIN 267"/>
    <property type="match status" value="1"/>
</dbReference>
<keyword evidence="3 6" id="KW-0812">Transmembrane</keyword>
<protein>
    <recommendedName>
        <fullName evidence="2">Transmembrane protein 267</fullName>
    </recommendedName>
</protein>
<dbReference type="EMBL" id="CAXAMN010003436">
    <property type="protein sequence ID" value="CAK9004587.1"/>
    <property type="molecule type" value="Genomic_DNA"/>
</dbReference>
<dbReference type="SUPFAM" id="SSF51197">
    <property type="entry name" value="Clavaminate synthase-like"/>
    <property type="match status" value="1"/>
</dbReference>
<keyword evidence="8" id="KW-1185">Reference proteome</keyword>
<comment type="caution">
    <text evidence="7">The sequence shown here is derived from an EMBL/GenBank/DDBJ whole genome shotgun (WGS) entry which is preliminary data.</text>
</comment>
<evidence type="ECO:0000256" key="1">
    <source>
        <dbReference type="ARBA" id="ARBA00004141"/>
    </source>
</evidence>
<accession>A0ABP0ISM2</accession>
<evidence type="ECO:0000313" key="7">
    <source>
        <dbReference type="EMBL" id="CAK9004587.1"/>
    </source>
</evidence>
<sequence length="555" mass="60133">MRRARYLDPWPLRAAAYVGCQALVIAVFLLSDQQLLSAQHIWRAIGDSAGHATLAGLVWLSTLVSPLSLLPMAPKTLYLLEIIISMVLGSCIDLDHFLLARSLSLEDATHLTQRPWGHNFLACVLVSLGGLSQHWSPSTCAGEFLRLCDAPPPRCRAEGREPVAIARELWNQLPGGMVHNAGLSTWTGVCPLLRPALVFCLAAVAAVQHVDRAEGGSRRDPSVIFDPNYFVQRGPSCALSSGAPVLFPGGAEQLQLPTQRWISALASRDLRSLQGVLGGPDFSQMMRNLPESLTAAHFDILSAIDAESCSKTYSVQVGNMDVRSEALALESASWTCGAMLRQVSDELREAGCEVGDLLCRIGDRDVRREKFETIQELLSAASAAPDLELTFAKVRVEQIYLREVLASQDSLRPFLGEESRGVTVEASELVAQLGQQLGSDTLFVSERVPMLFAGDGGTGSHLHIDRKPLLQFCHVLHGRKFFTVAPNGGRPPGAVVPWRCASPEVQLSTSTSGVEVEEYLVQPEVSVAVLRPGDAGATRRMAHVVPGSSRISKWD</sequence>
<name>A0ABP0ISM2_9DINO</name>
<feature type="transmembrane region" description="Helical" evidence="6">
    <location>
        <begin position="77"/>
        <end position="99"/>
    </location>
</feature>
<evidence type="ECO:0000256" key="5">
    <source>
        <dbReference type="ARBA" id="ARBA00023136"/>
    </source>
</evidence>
<feature type="transmembrane region" description="Helical" evidence="6">
    <location>
        <begin position="51"/>
        <end position="70"/>
    </location>
</feature>
<evidence type="ECO:0000313" key="8">
    <source>
        <dbReference type="Proteomes" id="UP001642484"/>
    </source>
</evidence>
<organism evidence="7 8">
    <name type="scientific">Durusdinium trenchii</name>
    <dbReference type="NCBI Taxonomy" id="1381693"/>
    <lineage>
        <taxon>Eukaryota</taxon>
        <taxon>Sar</taxon>
        <taxon>Alveolata</taxon>
        <taxon>Dinophyceae</taxon>
        <taxon>Suessiales</taxon>
        <taxon>Symbiodiniaceae</taxon>
        <taxon>Durusdinium</taxon>
    </lineage>
</organism>
<keyword evidence="5 6" id="KW-0472">Membrane</keyword>
<comment type="subcellular location">
    <subcellularLocation>
        <location evidence="1">Membrane</location>
        <topology evidence="1">Multi-pass membrane protein</topology>
    </subcellularLocation>
</comment>
<dbReference type="Proteomes" id="UP001642484">
    <property type="component" value="Unassembled WGS sequence"/>
</dbReference>
<proteinExistence type="predicted"/>
<evidence type="ECO:0000256" key="6">
    <source>
        <dbReference type="SAM" id="Phobius"/>
    </source>
</evidence>
<dbReference type="InterPro" id="IPR026572">
    <property type="entry name" value="TMEM267"/>
</dbReference>